<evidence type="ECO:0000256" key="1">
    <source>
        <dbReference type="ARBA" id="ARBA00008894"/>
    </source>
</evidence>
<dbReference type="GO" id="GO:0043531">
    <property type="term" value="F:ADP binding"/>
    <property type="evidence" value="ECO:0007669"/>
    <property type="project" value="InterPro"/>
</dbReference>
<dbReference type="FunFam" id="1.10.8.430:FF:000003">
    <property type="entry name" value="Probable disease resistance protein At5g66910"/>
    <property type="match status" value="1"/>
</dbReference>
<dbReference type="Pfam" id="PF00931">
    <property type="entry name" value="NB-ARC"/>
    <property type="match status" value="1"/>
</dbReference>
<evidence type="ECO:0000259" key="9">
    <source>
        <dbReference type="Pfam" id="PF23559"/>
    </source>
</evidence>
<dbReference type="InterPro" id="IPR055414">
    <property type="entry name" value="LRR_R13L4/SHOC2-like"/>
</dbReference>
<feature type="domain" description="NB-ARC" evidence="8">
    <location>
        <begin position="247"/>
        <end position="410"/>
    </location>
</feature>
<evidence type="ECO:0000256" key="2">
    <source>
        <dbReference type="ARBA" id="ARBA00022614"/>
    </source>
</evidence>
<dbReference type="Pfam" id="PF23598">
    <property type="entry name" value="LRR_14"/>
    <property type="match status" value="1"/>
</dbReference>
<organism evidence="11 12">
    <name type="scientific">Arabidopsis thaliana x Arabidopsis arenosa</name>
    <dbReference type="NCBI Taxonomy" id="1240361"/>
    <lineage>
        <taxon>Eukaryota</taxon>
        <taxon>Viridiplantae</taxon>
        <taxon>Streptophyta</taxon>
        <taxon>Embryophyta</taxon>
        <taxon>Tracheophyta</taxon>
        <taxon>Spermatophyta</taxon>
        <taxon>Magnoliopsida</taxon>
        <taxon>eudicotyledons</taxon>
        <taxon>Gunneridae</taxon>
        <taxon>Pentapetalae</taxon>
        <taxon>rosids</taxon>
        <taxon>malvids</taxon>
        <taxon>Brassicales</taxon>
        <taxon>Brassicaceae</taxon>
        <taxon>Camelineae</taxon>
        <taxon>Arabidopsis</taxon>
    </lineage>
</organism>
<name>A0A8T2GPV5_9BRAS</name>
<keyword evidence="3" id="KW-0677">Repeat</keyword>
<dbReference type="Pfam" id="PF23559">
    <property type="entry name" value="WHD_DRP"/>
    <property type="match status" value="1"/>
</dbReference>
<evidence type="ECO:0000259" key="8">
    <source>
        <dbReference type="Pfam" id="PF00931"/>
    </source>
</evidence>
<protein>
    <submittedName>
        <fullName evidence="11">NB-ARC</fullName>
    </submittedName>
</protein>
<dbReference type="PANTHER" id="PTHR33463:SF220">
    <property type="entry name" value="NB-ARC DOMAIN-CONTAINING PROTEIN"/>
    <property type="match status" value="1"/>
</dbReference>
<dbReference type="InterPro" id="IPR058922">
    <property type="entry name" value="WHD_DRP"/>
</dbReference>
<dbReference type="InterPro" id="IPR050905">
    <property type="entry name" value="Plant_NBS-LRR"/>
</dbReference>
<keyword evidence="4" id="KW-0547">Nucleotide-binding</keyword>
<comment type="caution">
    <text evidence="11">The sequence shown here is derived from an EMBL/GenBank/DDBJ whole genome shotgun (WGS) entry which is preliminary data.</text>
</comment>
<dbReference type="AlphaFoldDB" id="A0A8T2GPV5"/>
<proteinExistence type="inferred from homology"/>
<reference evidence="11 12" key="1">
    <citation type="submission" date="2020-12" db="EMBL/GenBank/DDBJ databases">
        <title>Concerted genomic and epigenomic changes stabilize Arabidopsis allopolyploids.</title>
        <authorList>
            <person name="Chen Z."/>
        </authorList>
    </citation>
    <scope>NUCLEOTIDE SEQUENCE [LARGE SCALE GENOMIC DNA]</scope>
    <source>
        <strain evidence="11">Allo738</strain>
        <tissue evidence="11">Leaf</tissue>
    </source>
</reference>
<keyword evidence="5" id="KW-0611">Plant defense</keyword>
<evidence type="ECO:0000256" key="3">
    <source>
        <dbReference type="ARBA" id="ARBA00022737"/>
    </source>
</evidence>
<comment type="similarity">
    <text evidence="1">Belongs to the disease resistance NB-LRR family.</text>
</comment>
<evidence type="ECO:0000313" key="12">
    <source>
        <dbReference type="Proteomes" id="UP000694240"/>
    </source>
</evidence>
<feature type="domain" description="Disease resistance protein winged helix" evidence="9">
    <location>
        <begin position="501"/>
        <end position="568"/>
    </location>
</feature>
<dbReference type="GO" id="GO:0006952">
    <property type="term" value="P:defense response"/>
    <property type="evidence" value="ECO:0007669"/>
    <property type="project" value="UniProtKB-KW"/>
</dbReference>
<dbReference type="FunFam" id="3.80.10.10:FF:000834">
    <property type="entry name" value="Probable disease resistance protein At1g15890"/>
    <property type="match status" value="1"/>
</dbReference>
<dbReference type="FunFam" id="3.40.50.300:FF:001091">
    <property type="entry name" value="Probable disease resistance protein At1g61300"/>
    <property type="match status" value="1"/>
</dbReference>
<evidence type="ECO:0000256" key="4">
    <source>
        <dbReference type="ARBA" id="ARBA00022741"/>
    </source>
</evidence>
<keyword evidence="2" id="KW-0433">Leucine-rich repeat</keyword>
<gene>
    <name evidence="11" type="ORF">ISN45_At01g043370</name>
</gene>
<feature type="coiled-coil region" evidence="7">
    <location>
        <begin position="115"/>
        <end position="149"/>
    </location>
</feature>
<feature type="domain" description="Disease resistance R13L4/SHOC-2-like LRR" evidence="10">
    <location>
        <begin position="602"/>
        <end position="772"/>
    </location>
</feature>
<keyword evidence="6" id="KW-0067">ATP-binding</keyword>
<dbReference type="Proteomes" id="UP000694240">
    <property type="component" value="Chromosome 1"/>
</dbReference>
<keyword evidence="7" id="KW-0175">Coiled coil</keyword>
<dbReference type="InterPro" id="IPR002182">
    <property type="entry name" value="NB-ARC"/>
</dbReference>
<keyword evidence="12" id="KW-1185">Reference proteome</keyword>
<evidence type="ECO:0000256" key="5">
    <source>
        <dbReference type="ARBA" id="ARBA00022821"/>
    </source>
</evidence>
<evidence type="ECO:0000256" key="6">
    <source>
        <dbReference type="ARBA" id="ARBA00022840"/>
    </source>
</evidence>
<sequence>MVQHWDGDPAVRTKSHIEMLHPACEMSWNLKQHDDTAASLMVIQSPTSDPVFNPIHTIKQFGERYTQDFVIRERDKSFGVLIHCFCKMADWLLLIPWNKIFTAACGCFFSDRNYIHKMEANLDDLHTTMEELKNGRDDLLRRVSIEEDKGLQQLAQVKGWISRVEIVESRFKDLLEDKSTETGRLCLFGFCSENCISSYNYGEKVMKNLEEVKELLSKKHFEVVAHKIPVPKVEEKNIHTTVGLYVMVEMAWKSLMNDEIRTLCLHGMGGVGKTTLLACINNKFVELESEFDVVIWVVVSKDFQLEGIQDQILGRLRLDKEWERETENKKASLINNNLKRKKFVLLLDDLWSEVDLNKIGVPPPTRENGAKIVFTKRSKEVSKYMKADMQIKVSCLSPDEAWELFRITVGDIILSSHEDIPALARIVAAKCHGLPLALTVIGEAMACKETIQEWHHAINVLNSPAGHKFPGMEERILLVLKFSYDSLKNGEIKLCFLYCSLFPEDFEIEKEKLIEYWICEGYINPNRYEDGGTNQGYDIIGLLVRAHLLIECELTTKVKMHYVIREMALWINSDFGKQQETICVKSGAHVRMIPNDINWEIVRQVSLISTQIEKISCSSKCSNLSTLLLPYNKLVNISVGFFLFMPKLVVLDLSTNMSLIELPEEISNLCSLQYLNLSSTGIKSLPGGMKKLRKLIYLNLEFSYKLESLVGISATLPNLQVLKLFYSNVCVDDILMEELQHMDHLKILTVTIDDAMILERIQGIDRLASSIRGLCLTNMSAPRVVLSTTALGGLQQLAILSCNISEIKMDWKSKERREVSPMEIHPSTSTSSPGFKQLSSVNIMKLVGPRDLSWLLFAQNLKSLHVGFSPEIEEIINKEKGSSITKEIAFGKLESLVIYKLPELKEICWNYRTLPNSRYFDVKDCPKLPEDIANFPMHAEE</sequence>
<dbReference type="PANTHER" id="PTHR33463">
    <property type="entry name" value="NB-ARC DOMAIN-CONTAINING PROTEIN-RELATED"/>
    <property type="match status" value="1"/>
</dbReference>
<dbReference type="GO" id="GO:0005524">
    <property type="term" value="F:ATP binding"/>
    <property type="evidence" value="ECO:0007669"/>
    <property type="project" value="UniProtKB-KW"/>
</dbReference>
<evidence type="ECO:0000259" key="10">
    <source>
        <dbReference type="Pfam" id="PF23598"/>
    </source>
</evidence>
<evidence type="ECO:0000256" key="7">
    <source>
        <dbReference type="SAM" id="Coils"/>
    </source>
</evidence>
<evidence type="ECO:0000313" key="11">
    <source>
        <dbReference type="EMBL" id="KAG7649273.1"/>
    </source>
</evidence>
<accession>A0A8T2GPV5</accession>
<dbReference type="EMBL" id="JAEFBK010000001">
    <property type="protein sequence ID" value="KAG7649273.1"/>
    <property type="molecule type" value="Genomic_DNA"/>
</dbReference>
<dbReference type="FunFam" id="1.10.10.10:FF:000322">
    <property type="entry name" value="Probable disease resistance protein At1g63360"/>
    <property type="match status" value="1"/>
</dbReference>